<evidence type="ECO:0000313" key="3">
    <source>
        <dbReference type="EMBL" id="CAG5175111.1"/>
    </source>
</evidence>
<evidence type="ECO:0000313" key="4">
    <source>
        <dbReference type="EMBL" id="CAG5183827.1"/>
    </source>
</evidence>
<feature type="coiled-coil region" evidence="1">
    <location>
        <begin position="256"/>
        <end position="403"/>
    </location>
</feature>
<protein>
    <submittedName>
        <fullName evidence="3">Uncharacterized protein</fullName>
    </submittedName>
</protein>
<name>A0A8J2I465_9PLEO</name>
<dbReference type="AlphaFoldDB" id="A0A8J2I465"/>
<keyword evidence="1" id="KW-0175">Coiled coil</keyword>
<keyword evidence="5" id="KW-1185">Reference proteome</keyword>
<evidence type="ECO:0000256" key="2">
    <source>
        <dbReference type="SAM" id="MobiDB-lite"/>
    </source>
</evidence>
<proteinExistence type="predicted"/>
<comment type="caution">
    <text evidence="3">The sequence shown here is derived from an EMBL/GenBank/DDBJ whole genome shotgun (WGS) entry which is preliminary data.</text>
</comment>
<organism evidence="3 5">
    <name type="scientific">Alternaria atra</name>
    <dbReference type="NCBI Taxonomy" id="119953"/>
    <lineage>
        <taxon>Eukaryota</taxon>
        <taxon>Fungi</taxon>
        <taxon>Dikarya</taxon>
        <taxon>Ascomycota</taxon>
        <taxon>Pezizomycotina</taxon>
        <taxon>Dothideomycetes</taxon>
        <taxon>Pleosporomycetidae</taxon>
        <taxon>Pleosporales</taxon>
        <taxon>Pleosporineae</taxon>
        <taxon>Pleosporaceae</taxon>
        <taxon>Alternaria</taxon>
        <taxon>Alternaria sect. Ulocladioides</taxon>
    </lineage>
</organism>
<evidence type="ECO:0000256" key="1">
    <source>
        <dbReference type="SAM" id="Coils"/>
    </source>
</evidence>
<gene>
    <name evidence="4" type="ORF">ALTATR162_LOCUS10772</name>
    <name evidence="3" type="ORF">ALTATR162_LOCUS7975</name>
</gene>
<dbReference type="GeneID" id="67010970"/>
<feature type="region of interest" description="Disordered" evidence="2">
    <location>
        <begin position="1"/>
        <end position="76"/>
    </location>
</feature>
<evidence type="ECO:0000313" key="5">
    <source>
        <dbReference type="Proteomes" id="UP000676310"/>
    </source>
</evidence>
<dbReference type="Proteomes" id="UP000676310">
    <property type="component" value="Unassembled WGS sequence"/>
</dbReference>
<dbReference type="EMBL" id="CAJRGZ010000022">
    <property type="protein sequence ID" value="CAG5175111.1"/>
    <property type="molecule type" value="Genomic_DNA"/>
</dbReference>
<feature type="compositionally biased region" description="Polar residues" evidence="2">
    <location>
        <begin position="38"/>
        <end position="56"/>
    </location>
</feature>
<sequence>MDDIVFVRSVEKRRAPPLGGGSSAKRAKLKNVPAEAVSPSSATKQKADSNGAQTAGSDVYPKLPRPEQQEPEQEESFLLATRNALEQALGKEALEAHEKLLVKEKESKELYIVNLEEAVKQQYGTPVVHDILIQNQMAILKVKAEGHDEAAKTEIKLLRESNTKLRGETTTLGRCVRLLTDENIVLKRQHEGTRAEIQILYEHNTKLTEENTALARNIGLLKDGDGTSKAKRQEEAARTAEIKSVRQYKTKLADEKAALVRRVKLLSDEHDTLRAEISALTQDVDEQKRLCKSKMRESDSEMKAAATKSKKFREKFKNSNKKLTKKNTDLSRKIVELESGHAAEVLEARVRVRELQGQVEKLEQGFRQRGEQLIELSRDSVLKDRIKMQKEAAIEAKDLLQKRMSGMFKNYQALFKKNKILLNKLVLAADEGRFGDGKKAKIYREGLKLLEGQPLEGLYEFKHQV</sequence>
<reference evidence="3" key="1">
    <citation type="submission" date="2021-05" db="EMBL/GenBank/DDBJ databases">
        <authorList>
            <person name="Stam R."/>
        </authorList>
    </citation>
    <scope>NUCLEOTIDE SEQUENCE</scope>
    <source>
        <strain evidence="3">CS162</strain>
    </source>
</reference>
<accession>A0A8J2I465</accession>
<dbReference type="EMBL" id="CAJRGZ010000029">
    <property type="protein sequence ID" value="CAG5183827.1"/>
    <property type="molecule type" value="Genomic_DNA"/>
</dbReference>
<dbReference type="OrthoDB" id="3681977at2759"/>
<dbReference type="RefSeq" id="XP_043174347.1">
    <property type="nucleotide sequence ID" value="XM_043318412.1"/>
</dbReference>